<keyword evidence="2" id="KW-0521">NADP</keyword>
<evidence type="ECO:0000313" key="5">
    <source>
        <dbReference type="EMBL" id="QCC51551.1"/>
    </source>
</evidence>
<dbReference type="InterPro" id="IPR023210">
    <property type="entry name" value="NADP_OxRdtase_dom"/>
</dbReference>
<keyword evidence="3" id="KW-0560">Oxidoreductase</keyword>
<dbReference type="AlphaFoldDB" id="A0A4D6HDA3"/>
<dbReference type="InterPro" id="IPR018170">
    <property type="entry name" value="Aldo/ket_reductase_CS"/>
</dbReference>
<keyword evidence="6" id="KW-1185">Reference proteome</keyword>
<evidence type="ECO:0000256" key="2">
    <source>
        <dbReference type="ARBA" id="ARBA00022857"/>
    </source>
</evidence>
<dbReference type="SUPFAM" id="SSF51430">
    <property type="entry name" value="NAD(P)-linked oxidoreductase"/>
    <property type="match status" value="1"/>
</dbReference>
<dbReference type="PIRSF" id="PIRSF000097">
    <property type="entry name" value="AKR"/>
    <property type="match status" value="1"/>
</dbReference>
<feature type="domain" description="NADP-dependent oxidoreductase" evidence="4">
    <location>
        <begin position="18"/>
        <end position="246"/>
    </location>
</feature>
<evidence type="ECO:0000313" key="6">
    <source>
        <dbReference type="Proteomes" id="UP000296706"/>
    </source>
</evidence>
<dbReference type="KEGG" id="hsn:DV733_09980"/>
<dbReference type="GO" id="GO:0016616">
    <property type="term" value="F:oxidoreductase activity, acting on the CH-OH group of donors, NAD or NADP as acceptor"/>
    <property type="evidence" value="ECO:0007669"/>
    <property type="project" value="UniProtKB-ARBA"/>
</dbReference>
<dbReference type="PANTHER" id="PTHR43827:SF3">
    <property type="entry name" value="NADP-DEPENDENT OXIDOREDUCTASE DOMAIN-CONTAINING PROTEIN"/>
    <property type="match status" value="1"/>
</dbReference>
<organism evidence="5 6">
    <name type="scientific">Halapricum salinum</name>
    <dbReference type="NCBI Taxonomy" id="1457250"/>
    <lineage>
        <taxon>Archaea</taxon>
        <taxon>Methanobacteriati</taxon>
        <taxon>Methanobacteriota</taxon>
        <taxon>Stenosarchaea group</taxon>
        <taxon>Halobacteria</taxon>
        <taxon>Halobacteriales</taxon>
        <taxon>Haloarculaceae</taxon>
        <taxon>Halapricum</taxon>
    </lineage>
</organism>
<evidence type="ECO:0000256" key="1">
    <source>
        <dbReference type="ARBA" id="ARBA00007905"/>
    </source>
</evidence>
<proteinExistence type="inferred from homology"/>
<evidence type="ECO:0000256" key="3">
    <source>
        <dbReference type="ARBA" id="ARBA00023002"/>
    </source>
</evidence>
<dbReference type="PROSITE" id="PS00798">
    <property type="entry name" value="ALDOKETO_REDUCTASE_1"/>
    <property type="match status" value="1"/>
</dbReference>
<reference evidence="5 6" key="1">
    <citation type="journal article" date="2019" name="Nat. Commun.">
        <title>A new type of DNA phosphorothioation-based antiviral system in archaea.</title>
        <authorList>
            <person name="Xiong L."/>
            <person name="Liu S."/>
            <person name="Chen S."/>
            <person name="Xiao Y."/>
            <person name="Zhu B."/>
            <person name="Gao Y."/>
            <person name="Zhang Y."/>
            <person name="Chen B."/>
            <person name="Luo J."/>
            <person name="Deng Z."/>
            <person name="Chen X."/>
            <person name="Wang L."/>
            <person name="Chen S."/>
        </authorList>
    </citation>
    <scope>NUCLEOTIDE SEQUENCE [LARGE SCALE GENOMIC DNA]</scope>
    <source>
        <strain evidence="5 6">CBA1105</strain>
    </source>
</reference>
<dbReference type="Pfam" id="PF00248">
    <property type="entry name" value="Aldo_ket_red"/>
    <property type="match status" value="1"/>
</dbReference>
<dbReference type="InterPro" id="IPR020471">
    <property type="entry name" value="AKR"/>
</dbReference>
<gene>
    <name evidence="5" type="ORF">DV733_09980</name>
</gene>
<accession>A0A4D6HDA3</accession>
<dbReference type="RefSeq" id="WP_049994838.1">
    <property type="nucleotide sequence ID" value="NZ_CP031310.1"/>
</dbReference>
<dbReference type="Proteomes" id="UP000296706">
    <property type="component" value="Chromosome"/>
</dbReference>
<dbReference type="PRINTS" id="PR00069">
    <property type="entry name" value="ALDKETRDTASE"/>
</dbReference>
<dbReference type="EMBL" id="CP031310">
    <property type="protein sequence ID" value="QCC51551.1"/>
    <property type="molecule type" value="Genomic_DNA"/>
</dbReference>
<dbReference type="STRING" id="1457250.GCA_000755225_00902"/>
<dbReference type="OrthoDB" id="275427at2157"/>
<dbReference type="InterPro" id="IPR036812">
    <property type="entry name" value="NAD(P)_OxRdtase_dom_sf"/>
</dbReference>
<dbReference type="PANTHER" id="PTHR43827">
    <property type="entry name" value="2,5-DIKETO-D-GLUCONIC ACID REDUCTASE"/>
    <property type="match status" value="1"/>
</dbReference>
<sequence length="254" mass="27628">MDLPPVGLGTMGVDDPHVVETALDVGYRHLDTAQIYENERVVGEGLASSDVARDEVTLATKLWIDNLAPEAVESGTQASLDRLGVEAVELLYVHRPRGGYDPAGTMRALDTVREQDLTTHLAVSNFTPAQYETAQAHCETPIVANQVEFHPLFQQQDLLDHAREHDYTIVAYSPLAGGEVFDIPEVQSVAEKHDTSPAAVAIAWALSYDNVVTIPKASSRAHLAANLAAADLSLDPEDVRLIEGIDREVELFPE</sequence>
<dbReference type="Gene3D" id="3.20.20.100">
    <property type="entry name" value="NADP-dependent oxidoreductase domain"/>
    <property type="match status" value="1"/>
</dbReference>
<comment type="similarity">
    <text evidence="1">Belongs to the aldo/keto reductase family.</text>
</comment>
<name>A0A4D6HDA3_9EURY</name>
<dbReference type="GeneID" id="39848194"/>
<protein>
    <submittedName>
        <fullName evidence="5">Aldo/keto reductase</fullName>
    </submittedName>
</protein>
<evidence type="ECO:0000259" key="4">
    <source>
        <dbReference type="Pfam" id="PF00248"/>
    </source>
</evidence>